<evidence type="ECO:0000313" key="6">
    <source>
        <dbReference type="Proteomes" id="UP001300502"/>
    </source>
</evidence>
<comment type="similarity">
    <text evidence="1">Belongs to the ADIP family.</text>
</comment>
<comment type="caution">
    <text evidence="5">The sequence shown here is derived from an EMBL/GenBank/DDBJ whole genome shotgun (WGS) entry which is preliminary data.</text>
</comment>
<keyword evidence="6" id="KW-1185">Reference proteome</keyword>
<accession>A0AAV9IP87</accession>
<evidence type="ECO:0000313" key="5">
    <source>
        <dbReference type="EMBL" id="KAK4529063.1"/>
    </source>
</evidence>
<dbReference type="EMBL" id="JANCYU010000075">
    <property type="protein sequence ID" value="KAK4529063.1"/>
    <property type="molecule type" value="Genomic_DNA"/>
</dbReference>
<feature type="compositionally biased region" description="Acidic residues" evidence="4">
    <location>
        <begin position="416"/>
        <end position="433"/>
    </location>
</feature>
<reference evidence="5 6" key="1">
    <citation type="submission" date="2022-07" db="EMBL/GenBank/DDBJ databases">
        <title>Genome-wide signatures of adaptation to extreme environments.</title>
        <authorList>
            <person name="Cho C.H."/>
            <person name="Yoon H.S."/>
        </authorList>
    </citation>
    <scope>NUCLEOTIDE SEQUENCE [LARGE SCALE GENOMIC DNA]</scope>
    <source>
        <strain evidence="5 6">108.79 E11</strain>
    </source>
</reference>
<dbReference type="Proteomes" id="UP001300502">
    <property type="component" value="Unassembled WGS sequence"/>
</dbReference>
<organism evidence="5 6">
    <name type="scientific">Galdieria yellowstonensis</name>
    <dbReference type="NCBI Taxonomy" id="3028027"/>
    <lineage>
        <taxon>Eukaryota</taxon>
        <taxon>Rhodophyta</taxon>
        <taxon>Bangiophyceae</taxon>
        <taxon>Galdieriales</taxon>
        <taxon>Galdieriaceae</taxon>
        <taxon>Galdieria</taxon>
    </lineage>
</organism>
<keyword evidence="2 3" id="KW-0175">Coiled coil</keyword>
<evidence type="ECO:0000256" key="2">
    <source>
        <dbReference type="ARBA" id="ARBA00023054"/>
    </source>
</evidence>
<evidence type="ECO:0000256" key="3">
    <source>
        <dbReference type="SAM" id="Coils"/>
    </source>
</evidence>
<evidence type="ECO:0000256" key="1">
    <source>
        <dbReference type="ARBA" id="ARBA00009291"/>
    </source>
</evidence>
<dbReference type="Pfam" id="PF11559">
    <property type="entry name" value="ADIP"/>
    <property type="match status" value="1"/>
</dbReference>
<feature type="coiled-coil region" evidence="3">
    <location>
        <begin position="118"/>
        <end position="219"/>
    </location>
</feature>
<name>A0AAV9IP87_9RHOD</name>
<feature type="region of interest" description="Disordered" evidence="4">
    <location>
        <begin position="366"/>
        <end position="433"/>
    </location>
</feature>
<dbReference type="AlphaFoldDB" id="A0AAV9IP87"/>
<dbReference type="InterPro" id="IPR021622">
    <property type="entry name" value="Afadin/alpha-actinin-bd"/>
</dbReference>
<protein>
    <submittedName>
        <fullName evidence="5">Uncharacterized protein</fullName>
    </submittedName>
</protein>
<proteinExistence type="inferred from homology"/>
<evidence type="ECO:0000256" key="4">
    <source>
        <dbReference type="SAM" id="MobiDB-lite"/>
    </source>
</evidence>
<gene>
    <name evidence="5" type="ORF">GAYE_SCF7681MG7013</name>
</gene>
<feature type="compositionally biased region" description="Polar residues" evidence="4">
    <location>
        <begin position="366"/>
        <end position="387"/>
    </location>
</feature>
<sequence>MQDKVDDKSLWEQHMGEALLEKYFGQDKQLFDQITMEEEELPNSFKENQAPLSRDIQEKIENLNRFLLAVGYSPKQTIVEPHTSNGQGTLESAIQLVYELIQREQKQKKQQEEWLLSYQQLETKHKNTQRWIEKLEKKLEEKDKQYNALKMKDEKQIRELERQLQKWMEECTQWKIKTANWEQVEVQFGYEMKKKDKEYQRLQQKLQQMMQQTVKLKSVESNTSSKKQPLMNSEGLSVISKELMEQETYRMMESCFQDRLSKLQKENALLQNFIYELYLKIERQQWDTRCEYSAYDHNNFETPLRCKLELPFESAKEDIQSLFDEKLQMLFSTSCIQRISTEERGALSEENLTGCISPSCPVIDTTSPTTHSQNVGREPTTMSSTDKVASVVEEDLYLEKESAHSAESNVSIPTVEDNEEQQQQEEEDLDEYL</sequence>